<dbReference type="PROSITE" id="PS00486">
    <property type="entry name" value="DNA_MISMATCH_REPAIR_2"/>
    <property type="match status" value="1"/>
</dbReference>
<evidence type="ECO:0000259" key="9">
    <source>
        <dbReference type="PROSITE" id="PS00486"/>
    </source>
</evidence>
<keyword evidence="5" id="KW-0238">DNA-binding</keyword>
<evidence type="ECO:0000256" key="6">
    <source>
        <dbReference type="ARBA" id="ARBA00023204"/>
    </source>
</evidence>
<dbReference type="Pfam" id="PF01624">
    <property type="entry name" value="MutS_I"/>
    <property type="match status" value="1"/>
</dbReference>
<dbReference type="GO" id="GO:0007005">
    <property type="term" value="P:mitochondrion organization"/>
    <property type="evidence" value="ECO:0007669"/>
    <property type="project" value="EnsemblFungi"/>
</dbReference>
<evidence type="ECO:0000256" key="7">
    <source>
        <dbReference type="ARBA" id="ARBA00025373"/>
    </source>
</evidence>
<dbReference type="FunFam" id="3.40.50.300:FF:001238">
    <property type="entry name" value="DNA mismatch repair protein"/>
    <property type="match status" value="1"/>
</dbReference>
<dbReference type="GO" id="GO:0005524">
    <property type="term" value="F:ATP binding"/>
    <property type="evidence" value="ECO:0007669"/>
    <property type="project" value="UniProtKB-KW"/>
</dbReference>
<feature type="domain" description="DNA mismatch repair proteins mutS family" evidence="9">
    <location>
        <begin position="819"/>
        <end position="835"/>
    </location>
</feature>
<dbReference type="PIRSF" id="PIRSF037677">
    <property type="entry name" value="DNA_mis_repair_Msh6"/>
    <property type="match status" value="1"/>
</dbReference>
<dbReference type="EMBL" id="GG692395">
    <property type="protein sequence ID" value="EER35637.1"/>
    <property type="molecule type" value="Genomic_DNA"/>
</dbReference>
<dbReference type="SMART" id="SM00534">
    <property type="entry name" value="MUTSac"/>
    <property type="match status" value="1"/>
</dbReference>
<dbReference type="InterPro" id="IPR007695">
    <property type="entry name" value="DNA_mismatch_repair_MutS-lik_N"/>
</dbReference>
<name>C5M2T7_CANTT</name>
<dbReference type="PANTHER" id="PTHR11361:SF34">
    <property type="entry name" value="DNA MISMATCH REPAIR PROTEIN MSH1, MITOCHONDRIAL"/>
    <property type="match status" value="1"/>
</dbReference>
<evidence type="ECO:0000256" key="5">
    <source>
        <dbReference type="ARBA" id="ARBA00023125"/>
    </source>
</evidence>
<accession>C5M2T7</accession>
<dbReference type="InterPro" id="IPR036187">
    <property type="entry name" value="DNA_mismatch_repair_MutS_sf"/>
</dbReference>
<keyword evidence="2" id="KW-0547">Nucleotide-binding</keyword>
<dbReference type="PANTHER" id="PTHR11361">
    <property type="entry name" value="DNA MISMATCH REPAIR PROTEIN MUTS FAMILY MEMBER"/>
    <property type="match status" value="1"/>
</dbReference>
<reference evidence="10 11" key="1">
    <citation type="journal article" date="2009" name="Nature">
        <title>Evolution of pathogenicity and sexual reproduction in eight Candida genomes.</title>
        <authorList>
            <person name="Butler G."/>
            <person name="Rasmussen M.D."/>
            <person name="Lin M.F."/>
            <person name="Santos M.A."/>
            <person name="Sakthikumar S."/>
            <person name="Munro C.A."/>
            <person name="Rheinbay E."/>
            <person name="Grabherr M."/>
            <person name="Forche A."/>
            <person name="Reedy J.L."/>
            <person name="Agrafioti I."/>
            <person name="Arnaud M.B."/>
            <person name="Bates S."/>
            <person name="Brown A.J."/>
            <person name="Brunke S."/>
            <person name="Costanzo M.C."/>
            <person name="Fitzpatrick D.A."/>
            <person name="de Groot P.W."/>
            <person name="Harris D."/>
            <person name="Hoyer L.L."/>
            <person name="Hube B."/>
            <person name="Klis F.M."/>
            <person name="Kodira C."/>
            <person name="Lennard N."/>
            <person name="Logue M.E."/>
            <person name="Martin R."/>
            <person name="Neiman A.M."/>
            <person name="Nikolaou E."/>
            <person name="Quail M.A."/>
            <person name="Quinn J."/>
            <person name="Santos M.C."/>
            <person name="Schmitzberger F.F."/>
            <person name="Sherlock G."/>
            <person name="Shah P."/>
            <person name="Silverstein K.A."/>
            <person name="Skrzypek M.S."/>
            <person name="Soll D."/>
            <person name="Staggs R."/>
            <person name="Stansfield I."/>
            <person name="Stumpf M.P."/>
            <person name="Sudbery P.E."/>
            <person name="Srikantha T."/>
            <person name="Zeng Q."/>
            <person name="Berman J."/>
            <person name="Berriman M."/>
            <person name="Heitman J."/>
            <person name="Gow N.A."/>
            <person name="Lorenz M.C."/>
            <person name="Birren B.W."/>
            <person name="Kellis M."/>
            <person name="Cuomo C.A."/>
        </authorList>
    </citation>
    <scope>NUCLEOTIDE SEQUENCE [LARGE SCALE GENOMIC DNA]</scope>
    <source>
        <strain evidence="11">ATCC MYA-3404 / T1</strain>
    </source>
</reference>
<keyword evidence="11" id="KW-1185">Reference proteome</keyword>
<keyword evidence="3" id="KW-0227">DNA damage</keyword>
<dbReference type="VEuPathDB" id="FungiDB:CTRG_00376"/>
<dbReference type="GO" id="GO:0005739">
    <property type="term" value="C:mitochondrion"/>
    <property type="evidence" value="ECO:0007669"/>
    <property type="project" value="EnsemblFungi"/>
</dbReference>
<dbReference type="Proteomes" id="UP000002037">
    <property type="component" value="Unassembled WGS sequence"/>
</dbReference>
<dbReference type="GO" id="GO:0043504">
    <property type="term" value="P:mitochondrial DNA repair"/>
    <property type="evidence" value="ECO:0007669"/>
    <property type="project" value="EnsemblFungi"/>
</dbReference>
<dbReference type="GO" id="GO:0032137">
    <property type="term" value="F:guanine/thymine mispair binding"/>
    <property type="evidence" value="ECO:0007669"/>
    <property type="project" value="EnsemblFungi"/>
</dbReference>
<dbReference type="InterPro" id="IPR016151">
    <property type="entry name" value="DNA_mismatch_repair_MutS_N"/>
</dbReference>
<evidence type="ECO:0000256" key="8">
    <source>
        <dbReference type="ARBA" id="ARBA00025902"/>
    </source>
</evidence>
<dbReference type="Pfam" id="PF05192">
    <property type="entry name" value="MutS_III"/>
    <property type="match status" value="1"/>
</dbReference>
<gene>
    <name evidence="10" type="ORF">CTRG_00376</name>
</gene>
<dbReference type="InterPro" id="IPR000432">
    <property type="entry name" value="DNA_mismatch_repair_MutS_C"/>
</dbReference>
<dbReference type="KEGG" id="ctp:CTRG_00376"/>
<evidence type="ECO:0000256" key="2">
    <source>
        <dbReference type="ARBA" id="ARBA00022741"/>
    </source>
</evidence>
<protein>
    <recommendedName>
        <fullName evidence="9">DNA mismatch repair proteins mutS family domain-containing protein</fullName>
    </recommendedName>
</protein>
<dbReference type="OrthoDB" id="2534523at2759"/>
<dbReference type="SUPFAM" id="SSF53150">
    <property type="entry name" value="DNA repair protein MutS, domain II"/>
    <property type="match status" value="1"/>
</dbReference>
<dbReference type="Gene3D" id="3.40.50.300">
    <property type="entry name" value="P-loop containing nucleotide triphosphate hydrolases"/>
    <property type="match status" value="1"/>
</dbReference>
<dbReference type="GeneID" id="8298210"/>
<keyword evidence="6" id="KW-0234">DNA repair</keyword>
<dbReference type="GO" id="GO:0006298">
    <property type="term" value="P:mismatch repair"/>
    <property type="evidence" value="ECO:0007669"/>
    <property type="project" value="EnsemblFungi"/>
</dbReference>
<dbReference type="SUPFAM" id="SSF52540">
    <property type="entry name" value="P-loop containing nucleoside triphosphate hydrolases"/>
    <property type="match status" value="1"/>
</dbReference>
<organism evidence="10 11">
    <name type="scientific">Candida tropicalis (strain ATCC MYA-3404 / T1)</name>
    <name type="common">Yeast</name>
    <dbReference type="NCBI Taxonomy" id="294747"/>
    <lineage>
        <taxon>Eukaryota</taxon>
        <taxon>Fungi</taxon>
        <taxon>Dikarya</taxon>
        <taxon>Ascomycota</taxon>
        <taxon>Saccharomycotina</taxon>
        <taxon>Pichiomycetes</taxon>
        <taxon>Debaryomycetaceae</taxon>
        <taxon>Candida/Lodderomyces clade</taxon>
        <taxon>Candida</taxon>
    </lineage>
</organism>
<dbReference type="Pfam" id="PF05188">
    <property type="entry name" value="MutS_II"/>
    <property type="match status" value="1"/>
</dbReference>
<dbReference type="InterPro" id="IPR036678">
    <property type="entry name" value="MutS_con_dom_sf"/>
</dbReference>
<dbReference type="Gene3D" id="3.40.1170.10">
    <property type="entry name" value="DNA repair protein MutS, domain I"/>
    <property type="match status" value="1"/>
</dbReference>
<proteinExistence type="inferred from homology"/>
<dbReference type="STRING" id="294747.C5M2T7"/>
<dbReference type="SMART" id="SM00533">
    <property type="entry name" value="MUTSd"/>
    <property type="match status" value="1"/>
</dbReference>
<dbReference type="RefSeq" id="XP_002545595.1">
    <property type="nucleotide sequence ID" value="XM_002545549.1"/>
</dbReference>
<dbReference type="SUPFAM" id="SSF55271">
    <property type="entry name" value="DNA repair protein MutS, domain I"/>
    <property type="match status" value="1"/>
</dbReference>
<dbReference type="InterPro" id="IPR017261">
    <property type="entry name" value="DNA_mismatch_repair_MutS/MSH"/>
</dbReference>
<sequence>MFKLVLRRSEYCLLRVFSFGGARYHATAASTTTTTTTKSTNPQLENWDRGARTQKTSLTPLFNTVKKLIDSNPGCVSLIQVGSFYELYFEQAEEYAPKLGIKLASKKTSNHIIPFAGFPVTQLKRFAEMLIHDHKVNVAIVDQCSLGSKTDSQLVHRKISRIITPGTLIDESFLNFNENNYLLSIYLPPNAVKLPADPDLQIGLSWIDISVGESFVQSTTLGQLSSDLSRINPSEILMQKELQNKELHLGKWYGPLQELKRYSLRYHSVTMYSDLKQRFDSHVQKVRKHFEDLTVREHAALNMILSYISINLPDSNIVLDLPTRYVNENCLQMDSRTREALELTERTIVGRTSAVGSLLSTIKRTCTSSGTRMLTDWVKSPLLEIDEIKYRQKYVELFLKNDYLKIVTRQQLSQIGDFIRNLQRLVIGRGDLATHLLHTAASIQKLQKLRDFLSEEYNKKPKNAPVLKSFLEKFKVPQEIAEEILSVIETEEVTSGDQTEGSDYVQEEDTVPAYGNLSSYGNNYSEKYRVKKTEENDHDTFYSVRKDYNEALRALHDDLEVLENKETQFVNDLRATLHDIDQKLTLSKKDSVGKYVNSILISGKTSSIEKASQKLSKDILYTKKMSLLYRPKKWNDLQHAINEKQASILLIEDEIMNELKQKVIQRFSEFRELARLVDFLDVTASFAIIAEENNWVCPNLIKTPKLSIQGGRHVVVEFSLKQSGNMFIPNDSAMGAEGNLWVISGPNMGGKSTFLRQNALIVILAQTGSYVPADKATIGVVDRIFTRIGASDDLYNDMSTFMVEMVETSNILKNATPRSLAIVDEIGRGTSGKEGLAIAYATLLGLLNDNKCRTLFATHFGKELQELLVENSIDQSNIRYFRTRVITRGTVEGDFIIDHSLEPGISERSHALQVAKMAGFPENSLEIAEKVLDRL</sequence>
<dbReference type="InterPro" id="IPR027417">
    <property type="entry name" value="P-loop_NTPase"/>
</dbReference>
<evidence type="ECO:0000256" key="3">
    <source>
        <dbReference type="ARBA" id="ARBA00022763"/>
    </source>
</evidence>
<dbReference type="Gene3D" id="1.10.1420.10">
    <property type="match status" value="1"/>
</dbReference>
<dbReference type="GO" id="GO:0032139">
    <property type="term" value="F:dinucleotide insertion or deletion binding"/>
    <property type="evidence" value="ECO:0007669"/>
    <property type="project" value="EnsemblFungi"/>
</dbReference>
<keyword evidence="4" id="KW-0067">ATP-binding</keyword>
<dbReference type="GO" id="GO:0005634">
    <property type="term" value="C:nucleus"/>
    <property type="evidence" value="ECO:0007669"/>
    <property type="project" value="TreeGrafter"/>
</dbReference>
<dbReference type="SUPFAM" id="SSF48334">
    <property type="entry name" value="DNA repair protein MutS, domain III"/>
    <property type="match status" value="1"/>
</dbReference>
<comment type="function">
    <text evidence="7">Component of the post-replicative DNA mismatch repair system (MMR). Heterodimerizes with MSH2 to form MutS beta, which binds to DNA mismatches thereby initiating DNA repair. MSH3 provides substrate-binding and substrate specificity to the complex. When bound, the MutS beta heterodimer bends the DNA helix and shields approximately 20 base pairs. Acts mainly to repair insertion-deletion loops (IDLs) from 2 to 13 nucleotides in size, but can also repair base-base and single insertion-deletion mismatches that occur during replication. After mismatch binding, forms a ternary complex with the MutL alpha heterodimer, which is thought to be responsible for directing the downstream MMR events, including strand discrimination, excision, and resynthesis. ATP binding and hydrolysis play a pivotal role in mismatch repair functions.</text>
</comment>
<evidence type="ECO:0000256" key="1">
    <source>
        <dbReference type="ARBA" id="ARBA00006271"/>
    </source>
</evidence>
<dbReference type="eggNOG" id="ENOG502QUUG">
    <property type="taxonomic scope" value="Eukaryota"/>
</dbReference>
<evidence type="ECO:0000313" key="11">
    <source>
        <dbReference type="Proteomes" id="UP000002037"/>
    </source>
</evidence>
<dbReference type="AlphaFoldDB" id="C5M2T7"/>
<dbReference type="InterPro" id="IPR007696">
    <property type="entry name" value="DNA_mismatch_repair_MutS_core"/>
</dbReference>
<comment type="subunit">
    <text evidence="8">Heterodimer consisting of MSH2-MSH3 (MutS beta). Forms a ternary complex with MutL alpha (MLH1-PMS1).</text>
</comment>
<evidence type="ECO:0000313" key="10">
    <source>
        <dbReference type="EMBL" id="EER35637.1"/>
    </source>
</evidence>
<dbReference type="Pfam" id="PF00488">
    <property type="entry name" value="MutS_V"/>
    <property type="match status" value="1"/>
</dbReference>
<dbReference type="GO" id="GO:0140664">
    <property type="term" value="F:ATP-dependent DNA damage sensor activity"/>
    <property type="evidence" value="ECO:0007669"/>
    <property type="project" value="InterPro"/>
</dbReference>
<comment type="similarity">
    <text evidence="1">Belongs to the DNA mismatch repair MutS family.</text>
</comment>
<dbReference type="InterPro" id="IPR007860">
    <property type="entry name" value="DNA_mmatch_repair_MutS_con_dom"/>
</dbReference>
<dbReference type="HOGENOM" id="CLU_002472_4_0_1"/>
<dbReference type="Gene3D" id="3.30.420.110">
    <property type="entry name" value="MutS, connector domain"/>
    <property type="match status" value="1"/>
</dbReference>
<dbReference type="InterPro" id="IPR045076">
    <property type="entry name" value="MutS"/>
</dbReference>
<evidence type="ECO:0000256" key="4">
    <source>
        <dbReference type="ARBA" id="ARBA00022840"/>
    </source>
</evidence>